<evidence type="ECO:0000256" key="7">
    <source>
        <dbReference type="PIRSR" id="PIRSR038994-3"/>
    </source>
</evidence>
<feature type="binding site" evidence="7">
    <location>
        <position position="116"/>
    </location>
    <ligand>
        <name>Zn(2+)</name>
        <dbReference type="ChEBI" id="CHEBI:29105"/>
    </ligand>
</feature>
<keyword evidence="4 5" id="KW-0119">Carbohydrate metabolism</keyword>
<evidence type="ECO:0000256" key="3">
    <source>
        <dbReference type="ARBA" id="ARBA00022801"/>
    </source>
</evidence>
<evidence type="ECO:0000313" key="9">
    <source>
        <dbReference type="EMBL" id="AKK03840.1"/>
    </source>
</evidence>
<evidence type="ECO:0000256" key="5">
    <source>
        <dbReference type="PIRNR" id="PIRNR038994"/>
    </source>
</evidence>
<dbReference type="AlphaFoldDB" id="A0A0G3GTG4"/>
<feature type="binding site" evidence="7">
    <location>
        <position position="182"/>
    </location>
    <ligand>
        <name>Zn(2+)</name>
        <dbReference type="ChEBI" id="CHEBI:29105"/>
    </ligand>
</feature>
<evidence type="ECO:0000313" key="10">
    <source>
        <dbReference type="Proteomes" id="UP000035368"/>
    </source>
</evidence>
<dbReference type="InterPro" id="IPR032466">
    <property type="entry name" value="Metal_Hydrolase"/>
</dbReference>
<evidence type="ECO:0000259" key="8">
    <source>
        <dbReference type="Pfam" id="PF01979"/>
    </source>
</evidence>
<accession>A0A0G3GTG4</accession>
<keyword evidence="3 5" id="KW-0378">Hydrolase</keyword>
<dbReference type="GO" id="GO:0008448">
    <property type="term" value="F:N-acetylglucosamine-6-phosphate deacetylase activity"/>
    <property type="evidence" value="ECO:0007669"/>
    <property type="project" value="UniProtKB-EC"/>
</dbReference>
<feature type="binding site" evidence="7">
    <location>
        <position position="208"/>
    </location>
    <ligand>
        <name>Zn(2+)</name>
        <dbReference type="ChEBI" id="CHEBI:29105"/>
    </ligand>
</feature>
<dbReference type="OrthoDB" id="9776488at2"/>
<dbReference type="GO" id="GO:0006046">
    <property type="term" value="P:N-acetylglucosamine catabolic process"/>
    <property type="evidence" value="ECO:0007669"/>
    <property type="project" value="TreeGrafter"/>
</dbReference>
<comment type="cofactor">
    <cofactor evidence="7">
        <name>a divalent metal cation</name>
        <dbReference type="ChEBI" id="CHEBI:60240"/>
    </cofactor>
    <text evidence="7">Binds 1 divalent metal cation per subunit.</text>
</comment>
<sequence>MSEQLFARVLVPGADLGTQLIEVTDGVITRLDSVDKPASDIVLPGFADLHTHGAVGGSFPSSDLAGCRAAARHHRVHGSTTLLASTVSLTEDRLLPQLELLAQLADEDEIDGIHAEGPFINACRCGAQDPAAIIDGDPELFSRMISAARGHLRAMTLAPETKHVRELVDLCAQHNIIVSFGHTDASASETTEAIAYAVQADATVTATHLFNAMPPLHHRAPGAVAAFLTAAAGGNATVELIADGVHLADETVDMVLHSVGAEQVTLVSDAMGAAGQADGTYTLGALDVTVAGGVARLTTTDGSQGAIAGGTSRVIDQVRRCQQRGLSLPSVLPAAVSGHRLIGKAERGEIAVGAPASFVVCNQFLEIARVYRDGKKVG</sequence>
<name>A0A0G3GTG4_9CORY</name>
<dbReference type="InterPro" id="IPR011059">
    <property type="entry name" value="Metal-dep_hydrolase_composite"/>
</dbReference>
<evidence type="ECO:0000256" key="4">
    <source>
        <dbReference type="ARBA" id="ARBA00023277"/>
    </source>
</evidence>
<feature type="domain" description="Amidohydrolase-related" evidence="8">
    <location>
        <begin position="41"/>
        <end position="376"/>
    </location>
</feature>
<reference evidence="9 10" key="1">
    <citation type="submission" date="2015-05" db="EMBL/GenBank/DDBJ databases">
        <title>Complete genome sequence of Corynebacterium epidermidicanis DSM 45586, isolated from the skin of a dog suffering from pruritus.</title>
        <authorList>
            <person name="Ruckert C."/>
            <person name="Albersmeier A."/>
            <person name="Winkler A."/>
            <person name="Tauch A."/>
        </authorList>
    </citation>
    <scope>NUCLEOTIDE SEQUENCE [LARGE SCALE GENOMIC DNA]</scope>
    <source>
        <strain evidence="9 10">DSM 45586</strain>
    </source>
</reference>
<dbReference type="PANTHER" id="PTHR11113">
    <property type="entry name" value="N-ACETYLGLUCOSAMINE-6-PHOSPHATE DEACETYLASE"/>
    <property type="match status" value="1"/>
</dbReference>
<gene>
    <name evidence="9" type="primary">nagA1</name>
    <name evidence="9" type="ORF">CEPID_10005</name>
</gene>
<evidence type="ECO:0000256" key="2">
    <source>
        <dbReference type="ARBA" id="ARBA00022723"/>
    </source>
</evidence>
<dbReference type="Proteomes" id="UP000035368">
    <property type="component" value="Chromosome"/>
</dbReference>
<dbReference type="InterPro" id="IPR006680">
    <property type="entry name" value="Amidohydro-rel"/>
</dbReference>
<protein>
    <submittedName>
        <fullName evidence="9">N-acetylglucosamine-6-phosphate deacetylase</fullName>
        <ecNumber evidence="9">3.5.1.25</ecNumber>
    </submittedName>
</protein>
<dbReference type="PANTHER" id="PTHR11113:SF14">
    <property type="entry name" value="N-ACETYLGLUCOSAMINE-6-PHOSPHATE DEACETYLASE"/>
    <property type="match status" value="1"/>
</dbReference>
<dbReference type="Gene3D" id="3.20.20.140">
    <property type="entry name" value="Metal-dependent hydrolases"/>
    <property type="match status" value="1"/>
</dbReference>
<dbReference type="PIRSF" id="PIRSF038994">
    <property type="entry name" value="NagA"/>
    <property type="match status" value="1"/>
</dbReference>
<comment type="similarity">
    <text evidence="1 5">Belongs to the metallo-dependent hydrolases superfamily. NagA family.</text>
</comment>
<dbReference type="Gene3D" id="2.30.40.10">
    <property type="entry name" value="Urease, subunit C, domain 1"/>
    <property type="match status" value="1"/>
</dbReference>
<proteinExistence type="inferred from homology"/>
<dbReference type="RefSeq" id="WP_052843505.1">
    <property type="nucleotide sequence ID" value="NZ_CP011541.1"/>
</dbReference>
<dbReference type="SUPFAM" id="SSF51556">
    <property type="entry name" value="Metallo-dependent hydrolases"/>
    <property type="match status" value="1"/>
</dbReference>
<keyword evidence="10" id="KW-1185">Reference proteome</keyword>
<dbReference type="Pfam" id="PF01979">
    <property type="entry name" value="Amidohydro_1"/>
    <property type="match status" value="1"/>
</dbReference>
<evidence type="ECO:0000256" key="1">
    <source>
        <dbReference type="ARBA" id="ARBA00010716"/>
    </source>
</evidence>
<dbReference type="KEGG" id="cei:CEPID_10005"/>
<dbReference type="InterPro" id="IPR003764">
    <property type="entry name" value="GlcNAc_6-P_deAcase"/>
</dbReference>
<dbReference type="EC" id="3.5.1.25" evidence="9"/>
<dbReference type="GO" id="GO:0046872">
    <property type="term" value="F:metal ion binding"/>
    <property type="evidence" value="ECO:0007669"/>
    <property type="project" value="UniProtKB-KW"/>
</dbReference>
<dbReference type="PATRIC" id="fig|1050174.4.peg.2018"/>
<dbReference type="STRING" id="1050174.CEPID_10005"/>
<feature type="active site" description="Proton donor/acceptor" evidence="6">
    <location>
        <position position="269"/>
    </location>
</feature>
<dbReference type="EMBL" id="CP011541">
    <property type="protein sequence ID" value="AKK03840.1"/>
    <property type="molecule type" value="Genomic_DNA"/>
</dbReference>
<keyword evidence="2 7" id="KW-0479">Metal-binding</keyword>
<organism evidence="9 10">
    <name type="scientific">Corynebacterium epidermidicanis</name>
    <dbReference type="NCBI Taxonomy" id="1050174"/>
    <lineage>
        <taxon>Bacteria</taxon>
        <taxon>Bacillati</taxon>
        <taxon>Actinomycetota</taxon>
        <taxon>Actinomycetes</taxon>
        <taxon>Mycobacteriales</taxon>
        <taxon>Corynebacteriaceae</taxon>
        <taxon>Corynebacterium</taxon>
    </lineage>
</organism>
<evidence type="ECO:0000256" key="6">
    <source>
        <dbReference type="PIRSR" id="PIRSR038994-1"/>
    </source>
</evidence>